<dbReference type="InterPro" id="IPR039384">
    <property type="entry name" value="HINT"/>
</dbReference>
<sequence>MVIVMDCLFCKIISGEIPSSKVYEDESVYAFLDIAPSSIGHTLIMPKKHIENFNEMSPEDAASFFKSVNKIAKGVEKGVSADGSNIGLNNGTVAGQEVPHVHIHLIPRYESDGGGGMKSIVHTNPETDNLDEIAARIKDAF</sequence>
<dbReference type="PROSITE" id="PS51084">
    <property type="entry name" value="HIT_2"/>
    <property type="match status" value="1"/>
</dbReference>
<reference evidence="5 6" key="1">
    <citation type="submission" date="2010-06" db="EMBL/GenBank/DDBJ databases">
        <title>Complete sequence chromosome of Methanohalobium evestigatum Z-7303.</title>
        <authorList>
            <consortium name="US DOE Joint Genome Institute"/>
            <person name="Lucas S."/>
            <person name="Copeland A."/>
            <person name="Lapidus A."/>
            <person name="Cheng J.-F."/>
            <person name="Bruce D."/>
            <person name="Goodwin L."/>
            <person name="Pitluck S."/>
            <person name="Saunders E."/>
            <person name="Detter J.C."/>
            <person name="Han C."/>
            <person name="Tapia R."/>
            <person name="Land M."/>
            <person name="Hauser L."/>
            <person name="Kyrpides N."/>
            <person name="Mikhailova N."/>
            <person name="Sieprawska-Lupa M."/>
            <person name="Whitman W.B."/>
            <person name="Anderson I."/>
            <person name="Woyke T."/>
        </authorList>
    </citation>
    <scope>NUCLEOTIDE SEQUENCE [LARGE SCALE GENOMIC DNA]</scope>
    <source>
        <strain evidence="6">ATCC BAA-1072 / DSM 3721 / NBRC 107634 / OCM 161 / Z-7303</strain>
    </source>
</reference>
<dbReference type="Pfam" id="PF01230">
    <property type="entry name" value="HIT"/>
    <property type="match status" value="1"/>
</dbReference>
<feature type="domain" description="HIT" evidence="4">
    <location>
        <begin position="8"/>
        <end position="115"/>
    </location>
</feature>
<accession>D7EAE3</accession>
<evidence type="ECO:0000313" key="5">
    <source>
        <dbReference type="EMBL" id="ADI74942.1"/>
    </source>
</evidence>
<dbReference type="PRINTS" id="PR00332">
    <property type="entry name" value="HISTRIAD"/>
</dbReference>
<evidence type="ECO:0000313" key="6">
    <source>
        <dbReference type="Proteomes" id="UP000000391"/>
    </source>
</evidence>
<dbReference type="CDD" id="cd01277">
    <property type="entry name" value="HINT_subgroup"/>
    <property type="match status" value="1"/>
</dbReference>
<dbReference type="GO" id="GO:0003824">
    <property type="term" value="F:catalytic activity"/>
    <property type="evidence" value="ECO:0007669"/>
    <property type="project" value="InterPro"/>
</dbReference>
<organism evidence="5 6">
    <name type="scientific">Methanohalobium evestigatum (strain ATCC BAA-1072 / DSM 3721 / NBRC 107634 / OCM 161 / Z-7303)</name>
    <dbReference type="NCBI Taxonomy" id="644295"/>
    <lineage>
        <taxon>Archaea</taxon>
        <taxon>Methanobacteriati</taxon>
        <taxon>Methanobacteriota</taxon>
        <taxon>Stenosarchaea group</taxon>
        <taxon>Methanomicrobia</taxon>
        <taxon>Methanosarcinales</taxon>
        <taxon>Methanosarcinaceae</taxon>
        <taxon>Methanohalobium</taxon>
    </lineage>
</organism>
<dbReference type="InterPro" id="IPR001310">
    <property type="entry name" value="Histidine_triad_HIT"/>
</dbReference>
<dbReference type="SUPFAM" id="SSF54197">
    <property type="entry name" value="HIT-like"/>
    <property type="match status" value="1"/>
</dbReference>
<dbReference type="InterPro" id="IPR036265">
    <property type="entry name" value="HIT-like_sf"/>
</dbReference>
<dbReference type="PANTHER" id="PTHR46648:SF1">
    <property type="entry name" value="ADENOSINE 5'-MONOPHOSPHORAMIDASE HNT1"/>
    <property type="match status" value="1"/>
</dbReference>
<evidence type="ECO:0000256" key="1">
    <source>
        <dbReference type="PIRSR" id="PIRSR601310-1"/>
    </source>
</evidence>
<evidence type="ECO:0000259" key="4">
    <source>
        <dbReference type="PROSITE" id="PS51084"/>
    </source>
</evidence>
<dbReference type="STRING" id="644295.Metev_2115"/>
<dbReference type="GO" id="GO:0009117">
    <property type="term" value="P:nucleotide metabolic process"/>
    <property type="evidence" value="ECO:0007669"/>
    <property type="project" value="TreeGrafter"/>
</dbReference>
<dbReference type="Gene3D" id="3.30.428.10">
    <property type="entry name" value="HIT-like"/>
    <property type="match status" value="1"/>
</dbReference>
<feature type="short sequence motif" description="Histidine triad motif" evidence="2 3">
    <location>
        <begin position="100"/>
        <end position="104"/>
    </location>
</feature>
<gene>
    <name evidence="5" type="ordered locus">Metev_2115</name>
</gene>
<dbReference type="PROSITE" id="PS00892">
    <property type="entry name" value="HIT_1"/>
    <property type="match status" value="1"/>
</dbReference>
<protein>
    <submittedName>
        <fullName evidence="5">Histidine triad (HIT) protein</fullName>
    </submittedName>
</protein>
<evidence type="ECO:0000256" key="2">
    <source>
        <dbReference type="PIRSR" id="PIRSR601310-3"/>
    </source>
</evidence>
<dbReference type="AlphaFoldDB" id="D7EAE3"/>
<keyword evidence="6" id="KW-1185">Reference proteome</keyword>
<evidence type="ECO:0000256" key="3">
    <source>
        <dbReference type="PROSITE-ProRule" id="PRU00464"/>
    </source>
</evidence>
<dbReference type="PANTHER" id="PTHR46648">
    <property type="entry name" value="HIT FAMILY PROTEIN 1"/>
    <property type="match status" value="1"/>
</dbReference>
<dbReference type="InterPro" id="IPR019808">
    <property type="entry name" value="Histidine_triad_CS"/>
</dbReference>
<dbReference type="HOGENOM" id="CLU_056776_3_2_2"/>
<dbReference type="EMBL" id="CP002069">
    <property type="protein sequence ID" value="ADI74942.1"/>
    <property type="molecule type" value="Genomic_DNA"/>
</dbReference>
<dbReference type="Proteomes" id="UP000000391">
    <property type="component" value="Chromosome"/>
</dbReference>
<dbReference type="KEGG" id="mev:Metev_2115"/>
<proteinExistence type="predicted"/>
<name>D7EAE3_METEZ</name>
<dbReference type="InterPro" id="IPR011146">
    <property type="entry name" value="HIT-like"/>
</dbReference>
<feature type="active site" description="Tele-AMP-histidine intermediate" evidence="1">
    <location>
        <position position="102"/>
    </location>
</feature>